<dbReference type="EnsemblMetazoa" id="ACOM038005-RA">
    <property type="protein sequence ID" value="ACOM038005-PA.1"/>
    <property type="gene ID" value="ACOM038005"/>
</dbReference>
<dbReference type="Proteomes" id="UP000075882">
    <property type="component" value="Unassembled WGS sequence"/>
</dbReference>
<keyword evidence="7 13" id="KW-0472">Membrane</keyword>
<feature type="transmembrane region" description="Helical" evidence="13">
    <location>
        <begin position="667"/>
        <end position="684"/>
    </location>
</feature>
<dbReference type="GO" id="GO:0008131">
    <property type="term" value="F:primary methylamine oxidase activity"/>
    <property type="evidence" value="ECO:0007669"/>
    <property type="project" value="UniProtKB-ARBA"/>
</dbReference>
<dbReference type="InterPro" id="IPR002937">
    <property type="entry name" value="Amino_oxidase"/>
</dbReference>
<evidence type="ECO:0000256" key="5">
    <source>
        <dbReference type="ARBA" id="ARBA00022989"/>
    </source>
</evidence>
<feature type="binding site" evidence="12">
    <location>
        <position position="38"/>
    </location>
    <ligand>
        <name>FAD</name>
        <dbReference type="ChEBI" id="CHEBI:57692"/>
    </ligand>
</feature>
<evidence type="ECO:0000256" key="9">
    <source>
        <dbReference type="ARBA" id="ARBA00048448"/>
    </source>
</evidence>
<keyword evidence="13" id="KW-0285">Flavoprotein</keyword>
<feature type="transmembrane region" description="Helical" evidence="13">
    <location>
        <begin position="704"/>
        <end position="722"/>
    </location>
</feature>
<dbReference type="SUPFAM" id="SSF51905">
    <property type="entry name" value="FAD/NAD(P)-binding domain"/>
    <property type="match status" value="1"/>
</dbReference>
<keyword evidence="5 13" id="KW-1133">Transmembrane helix</keyword>
<feature type="transmembrane region" description="Helical" evidence="13">
    <location>
        <begin position="484"/>
        <end position="512"/>
    </location>
</feature>
<comment type="cofactor">
    <cofactor evidence="1 13">
        <name>FAD</name>
        <dbReference type="ChEBI" id="CHEBI:57692"/>
    </cofactor>
</comment>
<comment type="subcellular location">
    <subcellularLocation>
        <location evidence="2">Mitochondrion outer membrane</location>
        <topology evidence="2">Single-pass type IV membrane protein</topology>
        <orientation evidence="2">Cytoplasmic side</orientation>
    </subcellularLocation>
</comment>
<evidence type="ECO:0000256" key="3">
    <source>
        <dbReference type="ARBA" id="ARBA00005995"/>
    </source>
</evidence>
<organism evidence="16">
    <name type="scientific">Anopheles coluzzii</name>
    <name type="common">African malaria mosquito</name>
    <dbReference type="NCBI Taxonomy" id="1518534"/>
    <lineage>
        <taxon>Eukaryota</taxon>
        <taxon>Metazoa</taxon>
        <taxon>Ecdysozoa</taxon>
        <taxon>Arthropoda</taxon>
        <taxon>Hexapoda</taxon>
        <taxon>Insecta</taxon>
        <taxon>Pterygota</taxon>
        <taxon>Neoptera</taxon>
        <taxon>Endopterygota</taxon>
        <taxon>Diptera</taxon>
        <taxon>Nematocera</taxon>
        <taxon>Culicoidea</taxon>
        <taxon>Culicidae</taxon>
        <taxon>Anophelinae</taxon>
        <taxon>Anopheles</taxon>
    </lineage>
</organism>
<dbReference type="InterPro" id="IPR036188">
    <property type="entry name" value="FAD/NAD-bd_sf"/>
</dbReference>
<proteinExistence type="inferred from homology"/>
<dbReference type="GO" id="GO:0097621">
    <property type="term" value="F:monoamine oxidase activity"/>
    <property type="evidence" value="ECO:0007669"/>
    <property type="project" value="UniProtKB-EC"/>
</dbReference>
<reference evidence="16" key="1">
    <citation type="submission" date="2022-08" db="UniProtKB">
        <authorList>
            <consortium name="EnsemblMetazoa"/>
        </authorList>
    </citation>
    <scope>IDENTIFICATION</scope>
</reference>
<dbReference type="PRINTS" id="PR00757">
    <property type="entry name" value="AMINEOXDASEF"/>
</dbReference>
<evidence type="ECO:0000256" key="11">
    <source>
        <dbReference type="ARBA" id="ARBA00049430"/>
    </source>
</evidence>
<dbReference type="Gene3D" id="3.90.660.10">
    <property type="match status" value="1"/>
</dbReference>
<dbReference type="InterPro" id="IPR001613">
    <property type="entry name" value="Flavin_amine_oxidase"/>
</dbReference>
<dbReference type="PANTHER" id="PTHR43563">
    <property type="entry name" value="AMINE OXIDASE"/>
    <property type="match status" value="1"/>
</dbReference>
<feature type="compositionally biased region" description="Polar residues" evidence="14">
    <location>
        <begin position="1"/>
        <end position="12"/>
    </location>
</feature>
<comment type="catalytic activity">
    <reaction evidence="10">
        <text>benzylamine + O2 + H2O = benzaldehyde + H2O2 + NH4(+)</text>
        <dbReference type="Rhea" id="RHEA:59424"/>
        <dbReference type="ChEBI" id="CHEBI:15377"/>
        <dbReference type="ChEBI" id="CHEBI:15379"/>
        <dbReference type="ChEBI" id="CHEBI:16240"/>
        <dbReference type="ChEBI" id="CHEBI:17169"/>
        <dbReference type="ChEBI" id="CHEBI:28938"/>
        <dbReference type="ChEBI" id="CHEBI:225238"/>
    </reaction>
    <physiologicalReaction direction="left-to-right" evidence="10">
        <dbReference type="Rhea" id="RHEA:59425"/>
    </physiologicalReaction>
</comment>
<evidence type="ECO:0000256" key="13">
    <source>
        <dbReference type="RuleBase" id="RU362067"/>
    </source>
</evidence>
<dbReference type="Gene3D" id="1.20.1070.10">
    <property type="entry name" value="Rhodopsin 7-helix transmembrane proteins"/>
    <property type="match status" value="1"/>
</dbReference>
<comment type="catalytic activity">
    <reaction evidence="9">
        <text>a secondary aliphatic amine + O2 + H2O = a primary amine + an aldehyde + H2O2</text>
        <dbReference type="Rhea" id="RHEA:26414"/>
        <dbReference type="ChEBI" id="CHEBI:15377"/>
        <dbReference type="ChEBI" id="CHEBI:15379"/>
        <dbReference type="ChEBI" id="CHEBI:16240"/>
        <dbReference type="ChEBI" id="CHEBI:17478"/>
        <dbReference type="ChEBI" id="CHEBI:58855"/>
        <dbReference type="ChEBI" id="CHEBI:65296"/>
        <dbReference type="EC" id="1.4.3.4"/>
    </reaction>
</comment>
<accession>A0A8W7PWL5</accession>
<comment type="similarity">
    <text evidence="3 13">Belongs to the flavin monoamine oxidase family.</text>
</comment>
<evidence type="ECO:0000256" key="4">
    <source>
        <dbReference type="ARBA" id="ARBA00022692"/>
    </source>
</evidence>
<evidence type="ECO:0000256" key="14">
    <source>
        <dbReference type="SAM" id="MobiDB-lite"/>
    </source>
</evidence>
<evidence type="ECO:0000256" key="8">
    <source>
        <dbReference type="ARBA" id="ARBA00045409"/>
    </source>
</evidence>
<keyword evidence="13" id="KW-0274">FAD</keyword>
<dbReference type="PANTHER" id="PTHR43563:SF1">
    <property type="entry name" value="AMINE OXIDASE [FLAVIN-CONTAINING] B"/>
    <property type="match status" value="1"/>
</dbReference>
<dbReference type="GO" id="GO:0004930">
    <property type="term" value="F:G protein-coupled receptor activity"/>
    <property type="evidence" value="ECO:0007669"/>
    <property type="project" value="InterPro"/>
</dbReference>
<protein>
    <recommendedName>
        <fullName evidence="13">Amine oxidase</fullName>
        <ecNumber evidence="13">1.4.3.-</ecNumber>
    </recommendedName>
</protein>
<evidence type="ECO:0000256" key="1">
    <source>
        <dbReference type="ARBA" id="ARBA00001974"/>
    </source>
</evidence>
<evidence type="ECO:0000313" key="16">
    <source>
        <dbReference type="EnsemblMetazoa" id="ACOM038005-PA.1"/>
    </source>
</evidence>
<evidence type="ECO:0000256" key="10">
    <source>
        <dbReference type="ARBA" id="ARBA00049354"/>
    </source>
</evidence>
<feature type="compositionally biased region" description="Basic and acidic residues" evidence="14">
    <location>
        <begin position="850"/>
        <end position="865"/>
    </location>
</feature>
<dbReference type="InterPro" id="IPR000276">
    <property type="entry name" value="GPCR_Rhodpsn"/>
</dbReference>
<dbReference type="SUPFAM" id="SSF81321">
    <property type="entry name" value="Family A G protein-coupled receptor-like"/>
    <property type="match status" value="1"/>
</dbReference>
<dbReference type="Pfam" id="PF00001">
    <property type="entry name" value="7tm_1"/>
    <property type="match status" value="1"/>
</dbReference>
<evidence type="ECO:0000256" key="6">
    <source>
        <dbReference type="ARBA" id="ARBA00023002"/>
    </source>
</evidence>
<dbReference type="Gene3D" id="1.10.405.10">
    <property type="entry name" value="Guanine Nucleotide Dissociation Inhibitor, domain 1"/>
    <property type="match status" value="1"/>
</dbReference>
<keyword evidence="6 13" id="KW-0560">Oxidoreductase</keyword>
<dbReference type="GO" id="GO:0005741">
    <property type="term" value="C:mitochondrial outer membrane"/>
    <property type="evidence" value="ECO:0007669"/>
    <property type="project" value="UniProtKB-SubCell"/>
</dbReference>
<feature type="transmembrane region" description="Helical" evidence="13">
    <location>
        <begin position="539"/>
        <end position="558"/>
    </location>
</feature>
<sequence>MQTSQQLSSGHRTANEDEDDEDGESELLDLAIVGAGISGLMAAKTISEKRADIRFRLFEKSTHPGGTLDGLKTRWITPHHYHAMNLCRELQIPLGTVWRQSEASEARRSLVSIGPFRKHPSGSQGANSFMSSLRNLLVRLESTRFMAELDCLCTVKYIESNAQNMECFLQRKLLFEASRRFFRFLIKIGTGFYPSELTVAACLRLFRSMSSVRDLYDMLTLQNGHLQPAGSPNWDVLIERLVARVGPQHVTYSTNIVQVEISSEQRSEIVSLTDGTGRRWRARFVILAVSCLDLVQISILPEGPLYFHQPDIQLGLWSMANFTVRYPAPYWRDHGYTGSIFCPAQCLICYESGRNQLSGTYFSPLRGVLNDTERHLIRDTILRLLRTNFACRTMQKPLEFGLELHPIPFYFDVFPTFERCIIFSSTNVSCWYRGFINGSIQGGVRAAILALLEIRPQTITFREVTDMQCMHFKYFRQRSSYERVWYSLNLASGCVAVLSVTWILCLTCYGMLVLPKGYYFNKTGLLACEPFYSKSSYRILSSCALYFPTTMVLMYCYGSSFHANRYRLATPSAASLSLNVSNGCGNGGAAGAGTVRLQDTAEGRREADPAATTLTANGSGLEHHSCDGNTLTGITAITPMSVSFSEKSQFATEEEDDPQIHGSTSRTMAAISLGFIVIVTPWTILEIVATCTGSKIPPAIDFCVTWIALSTSFWNPFIYWLLNARFRKICKDLLTSKCTGSRSSLEEKCSISLEYDHQLTSLPLPPGPPPATICRSANQTPRPDVECSEKYWGDILERTFSTGSINTLHRLGNSSLPYVNRAPATQLAAVQYRCEAHQHLMRNASSTSIGRERHGTAGPHYKDGANKDGSDFGVLYAPGSDPQVCDHELHDINCAKNKAFFRGFNLHQGLPDI</sequence>
<dbReference type="VEuPathDB" id="VectorBase:ACON2_041813"/>
<dbReference type="InterPro" id="IPR050703">
    <property type="entry name" value="Flavin_MAO"/>
</dbReference>
<evidence type="ECO:0000256" key="12">
    <source>
        <dbReference type="PIRSR" id="PIRSR601613-1"/>
    </source>
</evidence>
<feature type="region of interest" description="Disordered" evidence="14">
    <location>
        <begin position="1"/>
        <end position="23"/>
    </location>
</feature>
<feature type="region of interest" description="Disordered" evidence="14">
    <location>
        <begin position="844"/>
        <end position="865"/>
    </location>
</feature>
<dbReference type="EC" id="1.4.3.-" evidence="13"/>
<keyword evidence="4 13" id="KW-0812">Transmembrane</keyword>
<feature type="domain" description="Amine oxidase" evidence="15">
    <location>
        <begin position="37"/>
        <end position="337"/>
    </location>
</feature>
<comment type="catalytic activity">
    <reaction evidence="11">
        <text>N-acetylputrescine + O2 + H2O = 4-acetamidobutanal + H2O2 + NH4(+)</text>
        <dbReference type="Rhea" id="RHEA:70283"/>
        <dbReference type="ChEBI" id="CHEBI:7386"/>
        <dbReference type="ChEBI" id="CHEBI:15377"/>
        <dbReference type="ChEBI" id="CHEBI:15379"/>
        <dbReference type="ChEBI" id="CHEBI:16240"/>
        <dbReference type="ChEBI" id="CHEBI:28938"/>
        <dbReference type="ChEBI" id="CHEBI:58263"/>
    </reaction>
    <physiologicalReaction direction="left-to-right" evidence="11">
        <dbReference type="Rhea" id="RHEA:70284"/>
    </physiologicalReaction>
</comment>
<evidence type="ECO:0000256" key="7">
    <source>
        <dbReference type="ARBA" id="ARBA00023136"/>
    </source>
</evidence>
<evidence type="ECO:0000259" key="15">
    <source>
        <dbReference type="Pfam" id="PF01593"/>
    </source>
</evidence>
<name>A0A8W7PWL5_ANOCL</name>
<comment type="function">
    <text evidence="8">Catalyzes the oxidative deamination of primary and some secondary amines such as neurotransmitters, and exogenous amines including the tertiary amine, neurotoxin 1-methyl-4-phenyl-1,2,3,6-tetrahydropyridine (MPTP), with concomitant reduction of oxygen to hydrogen peroxide and participates in the metabolism of neuroactive and vasoactive amines in the central nervous system and peripheral tissues. Preferentially degrades benzylamine and phenylethylamine.</text>
</comment>
<dbReference type="Pfam" id="PF01593">
    <property type="entry name" value="Amino_oxidase"/>
    <property type="match status" value="1"/>
</dbReference>
<dbReference type="AlphaFoldDB" id="A0A8W7PWL5"/>
<dbReference type="Gene3D" id="3.50.50.60">
    <property type="entry name" value="FAD/NAD(P)-binding domain"/>
    <property type="match status" value="1"/>
</dbReference>
<evidence type="ECO:0000256" key="2">
    <source>
        <dbReference type="ARBA" id="ARBA00004362"/>
    </source>
</evidence>